<evidence type="ECO:0000313" key="3">
    <source>
        <dbReference type="Proteomes" id="UP000794436"/>
    </source>
</evidence>
<sequence>MGANAYMDWVLKKESKKRKPRLSLIAEEGQEGAEASRVERNATVPSAADMEAYFKGLMERDTKASLTKAGVESKDGVAKLEKERVGERPNKRRRDESTATTTTATMVSRASTDTSTAAFSSRLIQLPHKEPHKETKKRGASVANLPDRSTIPTTATSEPTMATKKHRTASRASALDSALVSLPERVETQPQKATTAATSNRPRARGPVIDEARYWQDVDRFSFLA</sequence>
<gene>
    <name evidence="2" type="ORF">Poli38472_009374</name>
</gene>
<name>A0A8K1FMU2_PYTOL</name>
<evidence type="ECO:0000256" key="1">
    <source>
        <dbReference type="SAM" id="MobiDB-lite"/>
    </source>
</evidence>
<dbReference type="AlphaFoldDB" id="A0A8K1FMU2"/>
<feature type="region of interest" description="Disordered" evidence="1">
    <location>
        <begin position="184"/>
        <end position="208"/>
    </location>
</feature>
<feature type="compositionally biased region" description="Polar residues" evidence="1">
    <location>
        <begin position="188"/>
        <end position="201"/>
    </location>
</feature>
<organism evidence="2 3">
    <name type="scientific">Pythium oligandrum</name>
    <name type="common">Mycoparasitic fungus</name>
    <dbReference type="NCBI Taxonomy" id="41045"/>
    <lineage>
        <taxon>Eukaryota</taxon>
        <taxon>Sar</taxon>
        <taxon>Stramenopiles</taxon>
        <taxon>Oomycota</taxon>
        <taxon>Peronosporomycetes</taxon>
        <taxon>Pythiales</taxon>
        <taxon>Pythiaceae</taxon>
        <taxon>Pythium</taxon>
    </lineage>
</organism>
<dbReference type="EMBL" id="SPLM01000038">
    <property type="protein sequence ID" value="TMW65207.1"/>
    <property type="molecule type" value="Genomic_DNA"/>
</dbReference>
<feature type="compositionally biased region" description="Polar residues" evidence="1">
    <location>
        <begin position="150"/>
        <end position="160"/>
    </location>
</feature>
<accession>A0A8K1FMU2</accession>
<keyword evidence="3" id="KW-1185">Reference proteome</keyword>
<evidence type="ECO:0000313" key="2">
    <source>
        <dbReference type="EMBL" id="TMW65207.1"/>
    </source>
</evidence>
<dbReference type="Proteomes" id="UP000794436">
    <property type="component" value="Unassembled WGS sequence"/>
</dbReference>
<feature type="compositionally biased region" description="Basic and acidic residues" evidence="1">
    <location>
        <begin position="71"/>
        <end position="97"/>
    </location>
</feature>
<proteinExistence type="predicted"/>
<feature type="region of interest" description="Disordered" evidence="1">
    <location>
        <begin position="65"/>
        <end position="170"/>
    </location>
</feature>
<comment type="caution">
    <text evidence="2">The sequence shown here is derived from an EMBL/GenBank/DDBJ whole genome shotgun (WGS) entry which is preliminary data.</text>
</comment>
<feature type="compositionally biased region" description="Low complexity" evidence="1">
    <location>
        <begin position="98"/>
        <end position="121"/>
    </location>
</feature>
<reference evidence="2" key="1">
    <citation type="submission" date="2019-03" db="EMBL/GenBank/DDBJ databases">
        <title>Long read genome sequence of the mycoparasitic Pythium oligandrum ATCC 38472 isolated from sugarbeet rhizosphere.</title>
        <authorList>
            <person name="Gaulin E."/>
        </authorList>
    </citation>
    <scope>NUCLEOTIDE SEQUENCE</scope>
    <source>
        <strain evidence="2">ATCC 38472_TT</strain>
    </source>
</reference>
<protein>
    <submittedName>
        <fullName evidence="2">Uncharacterized protein</fullName>
    </submittedName>
</protein>